<protein>
    <submittedName>
        <fullName evidence="2">Uncharacterized protein</fullName>
    </submittedName>
</protein>
<dbReference type="VEuPathDB" id="VectorBase:GPPI018939"/>
<keyword evidence="1" id="KW-0472">Membrane</keyword>
<feature type="transmembrane region" description="Helical" evidence="1">
    <location>
        <begin position="71"/>
        <end position="91"/>
    </location>
</feature>
<dbReference type="Proteomes" id="UP000092460">
    <property type="component" value="Unassembled WGS sequence"/>
</dbReference>
<name>A0A1B0B4U2_9MUSC</name>
<proteinExistence type="predicted"/>
<keyword evidence="1" id="KW-1133">Transmembrane helix</keyword>
<evidence type="ECO:0000313" key="3">
    <source>
        <dbReference type="Proteomes" id="UP000092460"/>
    </source>
</evidence>
<keyword evidence="1" id="KW-0812">Transmembrane</keyword>
<feature type="transmembrane region" description="Helical" evidence="1">
    <location>
        <begin position="111"/>
        <end position="131"/>
    </location>
</feature>
<reference evidence="3" key="1">
    <citation type="submission" date="2015-01" db="EMBL/GenBank/DDBJ databases">
        <authorList>
            <person name="Aksoy S."/>
            <person name="Warren W."/>
            <person name="Wilson R.K."/>
        </authorList>
    </citation>
    <scope>NUCLEOTIDE SEQUENCE [LARGE SCALE GENOMIC DNA]</scope>
    <source>
        <strain evidence="3">IAEA</strain>
    </source>
</reference>
<dbReference type="EMBL" id="JXJN01008535">
    <property type="status" value="NOT_ANNOTATED_CDS"/>
    <property type="molecule type" value="Genomic_DNA"/>
</dbReference>
<reference evidence="2" key="2">
    <citation type="submission" date="2020-05" db="UniProtKB">
        <authorList>
            <consortium name="EnsemblMetazoa"/>
        </authorList>
    </citation>
    <scope>IDENTIFICATION</scope>
    <source>
        <strain evidence="2">IAEA</strain>
    </source>
</reference>
<organism evidence="2 3">
    <name type="scientific">Glossina palpalis gambiensis</name>
    <dbReference type="NCBI Taxonomy" id="67801"/>
    <lineage>
        <taxon>Eukaryota</taxon>
        <taxon>Metazoa</taxon>
        <taxon>Ecdysozoa</taxon>
        <taxon>Arthropoda</taxon>
        <taxon>Hexapoda</taxon>
        <taxon>Insecta</taxon>
        <taxon>Pterygota</taxon>
        <taxon>Neoptera</taxon>
        <taxon>Endopterygota</taxon>
        <taxon>Diptera</taxon>
        <taxon>Brachycera</taxon>
        <taxon>Muscomorpha</taxon>
        <taxon>Hippoboscoidea</taxon>
        <taxon>Glossinidae</taxon>
        <taxon>Glossina</taxon>
    </lineage>
</organism>
<evidence type="ECO:0000313" key="2">
    <source>
        <dbReference type="EnsemblMetazoa" id="GPPI018939-PA"/>
    </source>
</evidence>
<dbReference type="EnsemblMetazoa" id="GPPI018939-RA">
    <property type="protein sequence ID" value="GPPI018939-PA"/>
    <property type="gene ID" value="GPPI018939"/>
</dbReference>
<sequence>MIYTDPSNQLLSFSANLDPERHLTSSLNFCKLNTWTAMAWFQKGRTETSVMYKLKRSTTDRPHKRQHRLQIYTLASNVVVIAAAIVVRVQIRNSKKSVLKLKLCFYTDMKLLTTAVRSAGMYVTLCSVQYLLATHNMFNLALCEMLTMMTTVTMMMTKEFGMSTKCCQIAACLFWLFTGVLWISRADLSMI</sequence>
<feature type="transmembrane region" description="Helical" evidence="1">
    <location>
        <begin position="166"/>
        <end position="184"/>
    </location>
</feature>
<accession>A0A1B0B4U2</accession>
<dbReference type="AlphaFoldDB" id="A0A1B0B4U2"/>
<keyword evidence="3" id="KW-1185">Reference proteome</keyword>
<evidence type="ECO:0000256" key="1">
    <source>
        <dbReference type="SAM" id="Phobius"/>
    </source>
</evidence>